<dbReference type="Gene3D" id="3.40.50.720">
    <property type="entry name" value="NAD(P)-binding Rossmann-like Domain"/>
    <property type="match status" value="2"/>
</dbReference>
<reference evidence="5 7" key="1">
    <citation type="submission" date="2014-08" db="EMBL/GenBank/DDBJ databases">
        <authorList>
            <person name="Sisinthy S."/>
        </authorList>
    </citation>
    <scope>NUCLEOTIDE SEQUENCE [LARGE SCALE GENOMIC DNA]</scope>
    <source>
        <strain evidence="5 7">RuG17</strain>
    </source>
</reference>
<dbReference type="PIRSF" id="PIRSF500136">
    <property type="entry name" value="UDP_ManNAc_DH"/>
    <property type="match status" value="1"/>
</dbReference>
<dbReference type="InterPro" id="IPR001732">
    <property type="entry name" value="UDP-Glc/GDP-Man_DH_N"/>
</dbReference>
<dbReference type="NCBIfam" id="TIGR03026">
    <property type="entry name" value="NDP-sugDHase"/>
    <property type="match status" value="1"/>
</dbReference>
<dbReference type="InterPro" id="IPR036291">
    <property type="entry name" value="NAD(P)-bd_dom_sf"/>
</dbReference>
<evidence type="ECO:0000313" key="8">
    <source>
        <dbReference type="Proteomes" id="UP000561726"/>
    </source>
</evidence>
<dbReference type="PANTHER" id="PTHR43491:SF1">
    <property type="entry name" value="UDP-N-ACETYL-D-MANNOSAMINE DEHYDROGENASE"/>
    <property type="match status" value="1"/>
</dbReference>
<dbReference type="eggNOG" id="COG0677">
    <property type="taxonomic scope" value="Bacteria"/>
</dbReference>
<dbReference type="GO" id="GO:0051287">
    <property type="term" value="F:NAD binding"/>
    <property type="evidence" value="ECO:0007669"/>
    <property type="project" value="InterPro"/>
</dbReference>
<proteinExistence type="inferred from homology"/>
<comment type="caution">
    <text evidence="5">The sequence shown here is derived from an EMBL/GenBank/DDBJ whole genome shotgun (WGS) entry which is preliminary data.</text>
</comment>
<dbReference type="Proteomes" id="UP000029864">
    <property type="component" value="Unassembled WGS sequence"/>
</dbReference>
<dbReference type="GO" id="GO:0016628">
    <property type="term" value="F:oxidoreductase activity, acting on the CH-CH group of donors, NAD or NADP as acceptor"/>
    <property type="evidence" value="ECO:0007669"/>
    <property type="project" value="InterPro"/>
</dbReference>
<evidence type="ECO:0000256" key="1">
    <source>
        <dbReference type="ARBA" id="ARBA00023002"/>
    </source>
</evidence>
<dbReference type="Pfam" id="PF00984">
    <property type="entry name" value="UDPG_MGDP_dh"/>
    <property type="match status" value="1"/>
</dbReference>
<name>A0A099J1T1_9MICO</name>
<dbReference type="Proteomes" id="UP000561726">
    <property type="component" value="Unassembled WGS sequence"/>
</dbReference>
<dbReference type="SUPFAM" id="SSF51735">
    <property type="entry name" value="NAD(P)-binding Rossmann-fold domains"/>
    <property type="match status" value="1"/>
</dbReference>
<gene>
    <name evidence="6" type="ORF">BJ997_002903</name>
    <name evidence="5" type="ORF">GY21_17120</name>
</gene>
<keyword evidence="2" id="KW-0520">NAD</keyword>
<dbReference type="InterPro" id="IPR008927">
    <property type="entry name" value="6-PGluconate_DH-like_C_sf"/>
</dbReference>
<evidence type="ECO:0000259" key="4">
    <source>
        <dbReference type="SMART" id="SM00984"/>
    </source>
</evidence>
<dbReference type="GO" id="GO:0016616">
    <property type="term" value="F:oxidoreductase activity, acting on the CH-OH group of donors, NAD or NADP as acceptor"/>
    <property type="evidence" value="ECO:0007669"/>
    <property type="project" value="InterPro"/>
</dbReference>
<reference evidence="6 8" key="2">
    <citation type="submission" date="2020-08" db="EMBL/GenBank/DDBJ databases">
        <title>Sequencing the genomes of 1000 actinobacteria strains.</title>
        <authorList>
            <person name="Klenk H.-P."/>
        </authorList>
    </citation>
    <scope>NUCLEOTIDE SEQUENCE [LARGE SCALE GENOMIC DNA]</scope>
    <source>
        <strain evidence="6 8">DSM 21065</strain>
    </source>
</reference>
<dbReference type="EMBL" id="JACHBQ010000001">
    <property type="protein sequence ID" value="MBB5642355.1"/>
    <property type="molecule type" value="Genomic_DNA"/>
</dbReference>
<dbReference type="STRING" id="1001240.GY21_17120"/>
<dbReference type="OrthoDB" id="5193947at2"/>
<sequence>MTQRKLVIVGQGYVGLPVTMRAIEVGYTVVGIDLDAARIANLRGGISYVDDVSHDQLRAALATGRYLPTTDYADVANFDVAVITVPTPLRDTLPDLSFIEASSASLSEHLTLGATVILESTTYPGTTEEMLVPILEKGSGLQAGRDFHVGYSPERIDPGNTQWGFVETPKVVSGVNAASLAQVKAFYDELVNETVPVSSPKEAELTKLLENTFRHVNIALVNELAIFAHQLGVNVWESIEAAGTKPFGFMKFTPGPGVGGHCLPVDPSYLSWQVKRKLGQNFRFVELANDVNDHMPQYVVQRMLELLNEDGKAMKNSRVLMLGLAYKKNTGDIREAPSVHLADLLRGYGATVSAVDTHVESHRWPAGIDCSELTRETVAAADIVVLLTEHDEFDLGLLGEGSTLVLDTKNCVPATSTRVHRL</sequence>
<dbReference type="InterPro" id="IPR014026">
    <property type="entry name" value="UDP-Glc/GDP-Man_DH_dimer"/>
</dbReference>
<dbReference type="InterPro" id="IPR036220">
    <property type="entry name" value="UDP-Glc/GDP-Man_DH_C_sf"/>
</dbReference>
<dbReference type="GO" id="GO:0000271">
    <property type="term" value="P:polysaccharide biosynthetic process"/>
    <property type="evidence" value="ECO:0007669"/>
    <property type="project" value="InterPro"/>
</dbReference>
<keyword evidence="1" id="KW-0560">Oxidoreductase</keyword>
<dbReference type="SMART" id="SM00984">
    <property type="entry name" value="UDPG_MGDP_dh_C"/>
    <property type="match status" value="1"/>
</dbReference>
<dbReference type="RefSeq" id="WP_035838585.1">
    <property type="nucleotide sequence ID" value="NZ_JACHBQ010000001.1"/>
</dbReference>
<dbReference type="Pfam" id="PF03721">
    <property type="entry name" value="UDPG_MGDP_dh_N"/>
    <property type="match status" value="1"/>
</dbReference>
<evidence type="ECO:0000313" key="6">
    <source>
        <dbReference type="EMBL" id="MBB5642355.1"/>
    </source>
</evidence>
<dbReference type="InterPro" id="IPR014027">
    <property type="entry name" value="UDP-Glc/GDP-Man_DH_C"/>
</dbReference>
<dbReference type="SUPFAM" id="SSF52413">
    <property type="entry name" value="UDP-glucose/GDP-mannose dehydrogenase C-terminal domain"/>
    <property type="match status" value="1"/>
</dbReference>
<evidence type="ECO:0000256" key="3">
    <source>
        <dbReference type="PIRNR" id="PIRNR000124"/>
    </source>
</evidence>
<keyword evidence="7" id="KW-1185">Reference proteome</keyword>
<dbReference type="PANTHER" id="PTHR43491">
    <property type="entry name" value="UDP-N-ACETYL-D-MANNOSAMINE DEHYDROGENASE"/>
    <property type="match status" value="1"/>
</dbReference>
<dbReference type="PIRSF" id="PIRSF000124">
    <property type="entry name" value="UDPglc_GDPman_dh"/>
    <property type="match status" value="1"/>
</dbReference>
<evidence type="ECO:0000313" key="7">
    <source>
        <dbReference type="Proteomes" id="UP000029864"/>
    </source>
</evidence>
<dbReference type="InterPro" id="IPR028359">
    <property type="entry name" value="UDP_ManNAc/GlcNAc_DH"/>
</dbReference>
<accession>A0A099J1T1</accession>
<dbReference type="SUPFAM" id="SSF48179">
    <property type="entry name" value="6-phosphogluconate dehydrogenase C-terminal domain-like"/>
    <property type="match status" value="1"/>
</dbReference>
<evidence type="ECO:0000256" key="2">
    <source>
        <dbReference type="ARBA" id="ARBA00023027"/>
    </source>
</evidence>
<dbReference type="Pfam" id="PF03720">
    <property type="entry name" value="UDPG_MGDP_dh_C"/>
    <property type="match status" value="1"/>
</dbReference>
<feature type="domain" description="UDP-glucose/GDP-mannose dehydrogenase C-terminal" evidence="4">
    <location>
        <begin position="320"/>
        <end position="414"/>
    </location>
</feature>
<comment type="similarity">
    <text evidence="3">Belongs to the UDP-glucose/GDP-mannose dehydrogenase family.</text>
</comment>
<dbReference type="AlphaFoldDB" id="A0A099J1T1"/>
<protein>
    <submittedName>
        <fullName evidence="6">Nucleotide sugar dehydrogenase</fullName>
    </submittedName>
    <submittedName>
        <fullName evidence="5">UDP-N-acetyl-D-glucosamine dehydrogenase</fullName>
    </submittedName>
</protein>
<dbReference type="InterPro" id="IPR017476">
    <property type="entry name" value="UDP-Glc/GDP-Man"/>
</dbReference>
<organism evidence="5 7">
    <name type="scientific">Cryobacterium roopkundense</name>
    <dbReference type="NCBI Taxonomy" id="1001240"/>
    <lineage>
        <taxon>Bacteria</taxon>
        <taxon>Bacillati</taxon>
        <taxon>Actinomycetota</taxon>
        <taxon>Actinomycetes</taxon>
        <taxon>Micrococcales</taxon>
        <taxon>Microbacteriaceae</taxon>
        <taxon>Cryobacterium</taxon>
    </lineage>
</organism>
<evidence type="ECO:0000313" key="5">
    <source>
        <dbReference type="EMBL" id="KGJ72186.1"/>
    </source>
</evidence>
<dbReference type="EMBL" id="JPXF01000091">
    <property type="protein sequence ID" value="KGJ72186.1"/>
    <property type="molecule type" value="Genomic_DNA"/>
</dbReference>